<keyword evidence="1" id="KW-0496">Mitochondrion</keyword>
<geneLocation type="mitochondrion" evidence="1"/>
<dbReference type="Proteomes" id="UP000290189">
    <property type="component" value="Unassembled WGS sequence"/>
</dbReference>
<gene>
    <name evidence="1" type="ORF">PLBR_LOCUS7964</name>
</gene>
<organism evidence="1 2">
    <name type="scientific">Plasmodiophora brassicae</name>
    <name type="common">Clubroot disease agent</name>
    <dbReference type="NCBI Taxonomy" id="37360"/>
    <lineage>
        <taxon>Eukaryota</taxon>
        <taxon>Sar</taxon>
        <taxon>Rhizaria</taxon>
        <taxon>Endomyxa</taxon>
        <taxon>Phytomyxea</taxon>
        <taxon>Plasmodiophorida</taxon>
        <taxon>Plasmodiophoridae</taxon>
        <taxon>Plasmodiophora</taxon>
    </lineage>
</organism>
<accession>A0A3P3YKV2</accession>
<protein>
    <submittedName>
        <fullName evidence="1">Uncharacterized protein</fullName>
    </submittedName>
</protein>
<evidence type="ECO:0000313" key="1">
    <source>
        <dbReference type="EMBL" id="SPR00749.1"/>
    </source>
</evidence>
<dbReference type="AlphaFoldDB" id="A0A3P3YKV2"/>
<sequence>MAERSDRTLFGHGLMHHVRNTMSARSRGEQDPFLPVKYYCCNSICTAINTQDGTGSQDRWICRRNVGTGDIDRRPTFDNWSLVPGDQVRTPSHMVAPVPMTTVDVELALLKPDDLRPSSATVVAAPSVLVRLKGAINDQPVTGVRVVVGSHAHTQAPLVSPLGPLLTILPNDNVSWRIAAVHPVVRIYYKVTVQIPLMY</sequence>
<evidence type="ECO:0000313" key="2">
    <source>
        <dbReference type="Proteomes" id="UP000290189"/>
    </source>
</evidence>
<name>A0A3P3YKV2_PLABS</name>
<proteinExistence type="predicted"/>
<dbReference type="EMBL" id="OVEO01000015">
    <property type="protein sequence ID" value="SPR00749.1"/>
    <property type="molecule type" value="Genomic_DNA"/>
</dbReference>
<reference evidence="1 2" key="1">
    <citation type="submission" date="2018-03" db="EMBL/GenBank/DDBJ databases">
        <authorList>
            <person name="Fogelqvist J."/>
        </authorList>
    </citation>
    <scope>NUCLEOTIDE SEQUENCE [LARGE SCALE GENOMIC DNA]</scope>
</reference>